<feature type="compositionally biased region" description="Basic and acidic residues" evidence="9">
    <location>
        <begin position="526"/>
        <end position="560"/>
    </location>
</feature>
<dbReference type="InterPro" id="IPR003123">
    <property type="entry name" value="VPS9"/>
</dbReference>
<evidence type="ECO:0000256" key="9">
    <source>
        <dbReference type="SAM" id="MobiDB-lite"/>
    </source>
</evidence>
<evidence type="ECO:0000256" key="7">
    <source>
        <dbReference type="ARBA" id="ARBA00053914"/>
    </source>
</evidence>
<organism evidence="12">
    <name type="scientific">Triatoma infestans</name>
    <name type="common">Assassin bug</name>
    <dbReference type="NCBI Taxonomy" id="30076"/>
    <lineage>
        <taxon>Eukaryota</taxon>
        <taxon>Metazoa</taxon>
        <taxon>Ecdysozoa</taxon>
        <taxon>Arthropoda</taxon>
        <taxon>Hexapoda</taxon>
        <taxon>Insecta</taxon>
        <taxon>Pterygota</taxon>
        <taxon>Neoptera</taxon>
        <taxon>Paraneoptera</taxon>
        <taxon>Hemiptera</taxon>
        <taxon>Heteroptera</taxon>
        <taxon>Panheteroptera</taxon>
        <taxon>Cimicomorpha</taxon>
        <taxon>Reduviidae</taxon>
        <taxon>Triatominae</taxon>
        <taxon>Triatoma</taxon>
    </lineage>
</organism>
<sequence length="1467" mass="163209">LLWDIVELATQLRQERLFVNSEQALLQELNEKLMTASSKLAQVAWVTSQQRLNLNKLVLSCPDSSPAICCRKANSLDSTKFIDAQIKLGFQKCTSYGEMLYQLRDLPELVARCLAAGDRCLPEEMPNIVHSLVTGLYTSCVLPKDKNTVLKILSHLISLQLIQSDMPRRLLRQGSCAFSRLYSSFHESLFSAKLYLTAALHSPIMQLLMMEEKYLDIDPEKIALRLEEKIKRYGNEVSDGYKIDVESHRASTLKSLVTITQVFINSINDNLHCFPSSVCWLVNQIYTRLTKANTISEKEVFALCTDLVFTLFICPAIVKPEPYGITDVPISPIARFNLIQVAQIIQMLAMRKFQSVDARLEDLYSQFDKDCISSIIETMIESCLTEEPNLDDNAKFEGLSRNAALFTETELNSLVSFLRTISNETNCEDTKLQKELSSLLNNIPQQAVNGHIKSANSSPERSSKKPSILSKGKNRVQNGVNSTAENTSPEEEDILGYEVLVIPFDPNSDTALGLVSEQKILAMGKECDPDRNEKRVKTEKIERSEGQEKRTRFSLSHDDGSIGNTSDNLEVVSEAPSNHSVASSLELETEDQNDNLSDMVSANVSGRGSPNISGRDTPSSQITEGEEVVPVGSSVRVEFNPPPPHKITTQPRFDIDDKFGKFEIKTLIEGADETFSLVSDTWSTDVLGSDSEILEQQPPQPLLPEPLPTIAQVGDALETASEAWSTDVITSDTERLTEVDTDDTASVARSDDTGRSEVESRGEPEITEEAVLLPPPPVPVSGSIFRVPRDEPRESPLSSISRNCETVGACTSANVTGKGGAISDYRRRTIEYVDNNRNIYSKLGTQDESNVDKVDNKTVSGFAASAAGGSAMNSSPTHSAPISEGSPLHTSLLTPASSASSSKMNFKPPPQTVSSNELYEDRAERDVAAGSSGGCFSACSSSSGSSVSARNSTTEINLTSTPVVLQNGTAIMQDNASVPKQSQTGAIPKSISFDKTAERGDKESLDEDGKPKRSFFRSFKLPFKSRRGKSFRSEFYDSAAGGEGEICPPLRLRRVLSEETRSAKINDTSDDILAKYRGQRNDVDVENKSKANIVESEASEKPVIIEKGYDLFEDARKKLRLALSTTEVQQLPESLPMRQAWIRKENELVAFLQLQLAEAINLQDNCLIPQLYETLRCVKMLSDADCRKLFECLKEDYKNRMPYNSYLIKCRQSLLSTLSHVHRLMDRVIRDRTVVLEFLSSMCVRLFLERRESQLAKFVMEFQSLTLADEKSDMLDSFLASLSTEMERDLIWRYASEEQLNQAKLSVERSLSSRVYVHAMYPNGDGDVSRDQVLQEHIAKLARVITPDHKDLRIPQMFHGECPWLSAQAEIAKIGAYRSPKDKLRCALRCITTIINLLSLTCIPAADDLMPVLVYVLIMANPGSLLSTVEYVTSFYGNRLEGEEQYYWTQFCSAIEFIKTMDYVLGD</sequence>
<dbReference type="PANTHER" id="PTHR23101">
    <property type="entry name" value="RAB GDP/GTP EXCHANGE FACTOR"/>
    <property type="match status" value="1"/>
</dbReference>
<dbReference type="Pfam" id="PF02204">
    <property type="entry name" value="VPS9"/>
    <property type="match status" value="1"/>
</dbReference>
<dbReference type="PROSITE" id="PS51205">
    <property type="entry name" value="VPS9"/>
    <property type="match status" value="1"/>
</dbReference>
<feature type="domain" description="Ras-GAP" evidence="10">
    <location>
        <begin position="144"/>
        <end position="350"/>
    </location>
</feature>
<feature type="compositionally biased region" description="Basic and acidic residues" evidence="9">
    <location>
        <begin position="995"/>
        <end position="1011"/>
    </location>
</feature>
<dbReference type="Pfam" id="PF00616">
    <property type="entry name" value="RasGAP"/>
    <property type="match status" value="1"/>
</dbReference>
<feature type="compositionally biased region" description="Polar residues" evidence="9">
    <location>
        <begin position="450"/>
        <end position="460"/>
    </location>
</feature>
<feature type="region of interest" description="Disordered" evidence="9">
    <location>
        <begin position="722"/>
        <end position="766"/>
    </location>
</feature>
<feature type="domain" description="VPS9" evidence="11">
    <location>
        <begin position="1328"/>
        <end position="1467"/>
    </location>
</feature>
<feature type="region of interest" description="Disordered" evidence="9">
    <location>
        <begin position="450"/>
        <end position="491"/>
    </location>
</feature>
<dbReference type="Gene3D" id="1.10.506.10">
    <property type="entry name" value="GTPase Activation - p120gap, domain 1"/>
    <property type="match status" value="1"/>
</dbReference>
<dbReference type="GO" id="GO:0005085">
    <property type="term" value="F:guanyl-nucleotide exchange factor activity"/>
    <property type="evidence" value="ECO:0007669"/>
    <property type="project" value="UniProtKB-KW"/>
</dbReference>
<feature type="compositionally biased region" description="Low complexity" evidence="9">
    <location>
        <begin position="886"/>
        <end position="902"/>
    </location>
</feature>
<protein>
    <recommendedName>
        <fullName evidence="8">Receptor-mediated endocytosis protein 6 homolog</fullName>
    </recommendedName>
</protein>
<dbReference type="InterPro" id="IPR008936">
    <property type="entry name" value="Rho_GTPase_activation_prot"/>
</dbReference>
<evidence type="ECO:0000259" key="10">
    <source>
        <dbReference type="PROSITE" id="PS50018"/>
    </source>
</evidence>
<evidence type="ECO:0000256" key="1">
    <source>
        <dbReference type="ARBA" id="ARBA00004170"/>
    </source>
</evidence>
<comment type="similarity">
    <text evidence="2">Belongs to the GAPVD1 family.</text>
</comment>
<keyword evidence="3" id="KW-0343">GTPase activation</keyword>
<evidence type="ECO:0000256" key="6">
    <source>
        <dbReference type="ARBA" id="ARBA00023136"/>
    </source>
</evidence>
<dbReference type="GO" id="GO:0016020">
    <property type="term" value="C:membrane"/>
    <property type="evidence" value="ECO:0007669"/>
    <property type="project" value="UniProtKB-SubCell"/>
</dbReference>
<keyword evidence="6" id="KW-0472">Membrane</keyword>
<dbReference type="GO" id="GO:0005096">
    <property type="term" value="F:GTPase activator activity"/>
    <property type="evidence" value="ECO:0007669"/>
    <property type="project" value="UniProtKB-KW"/>
</dbReference>
<dbReference type="InterPro" id="IPR001936">
    <property type="entry name" value="RasGAP_dom"/>
</dbReference>
<dbReference type="SUPFAM" id="SSF48350">
    <property type="entry name" value="GTPase activation domain, GAP"/>
    <property type="match status" value="1"/>
</dbReference>
<dbReference type="PANTHER" id="PTHR23101:SF25">
    <property type="entry name" value="GTPASE-ACTIVATING PROTEIN AND VPS9 DOMAIN-CONTAINING PROTEIN 1"/>
    <property type="match status" value="1"/>
</dbReference>
<dbReference type="Pfam" id="PF18151">
    <property type="entry name" value="DUF5601"/>
    <property type="match status" value="1"/>
</dbReference>
<feature type="compositionally biased region" description="Polar residues" evidence="9">
    <location>
        <begin position="475"/>
        <end position="487"/>
    </location>
</feature>
<dbReference type="GO" id="GO:0051049">
    <property type="term" value="P:regulation of transport"/>
    <property type="evidence" value="ECO:0007669"/>
    <property type="project" value="UniProtKB-ARBA"/>
</dbReference>
<dbReference type="CDD" id="cd05129">
    <property type="entry name" value="RasGAP_RAP6"/>
    <property type="match status" value="1"/>
</dbReference>
<dbReference type="PROSITE" id="PS50018">
    <property type="entry name" value="RAS_GTPASE_ACTIV_2"/>
    <property type="match status" value="1"/>
</dbReference>
<dbReference type="SUPFAM" id="SSF109993">
    <property type="entry name" value="VPS9 domain"/>
    <property type="match status" value="1"/>
</dbReference>
<evidence type="ECO:0000259" key="11">
    <source>
        <dbReference type="PROSITE" id="PS51205"/>
    </source>
</evidence>
<evidence type="ECO:0000256" key="8">
    <source>
        <dbReference type="ARBA" id="ARBA00068997"/>
    </source>
</evidence>
<dbReference type="FunFam" id="1.20.1050.80:FF:000001">
    <property type="entry name" value="GTPase-activating protein and VPS9 domain-containing protein 1 isoform X1"/>
    <property type="match status" value="1"/>
</dbReference>
<dbReference type="InterPro" id="IPR041545">
    <property type="entry name" value="DUF5601"/>
</dbReference>
<dbReference type="SMART" id="SM00167">
    <property type="entry name" value="VPS9"/>
    <property type="match status" value="1"/>
</dbReference>
<accession>A0A023F0X0</accession>
<comment type="subcellular location">
    <subcellularLocation>
        <location evidence="1">Membrane</location>
        <topology evidence="1">Peripheral membrane protein</topology>
    </subcellularLocation>
</comment>
<feature type="region of interest" description="Disordered" evidence="9">
    <location>
        <begin position="976"/>
        <end position="1011"/>
    </location>
</feature>
<dbReference type="GO" id="GO:0006897">
    <property type="term" value="P:endocytosis"/>
    <property type="evidence" value="ECO:0007669"/>
    <property type="project" value="UniProtKB-KW"/>
</dbReference>
<evidence type="ECO:0000256" key="4">
    <source>
        <dbReference type="ARBA" id="ARBA00022583"/>
    </source>
</evidence>
<feature type="compositionally biased region" description="Polar residues" evidence="9">
    <location>
        <begin position="594"/>
        <end position="623"/>
    </location>
</feature>
<evidence type="ECO:0000313" key="12">
    <source>
        <dbReference type="EMBL" id="JAC15130.1"/>
    </source>
</evidence>
<feature type="compositionally biased region" description="Polar residues" evidence="9">
    <location>
        <begin position="722"/>
        <end position="731"/>
    </location>
</feature>
<evidence type="ECO:0000256" key="5">
    <source>
        <dbReference type="ARBA" id="ARBA00022658"/>
    </source>
</evidence>
<feature type="region of interest" description="Disordered" evidence="9">
    <location>
        <begin position="866"/>
        <end position="916"/>
    </location>
</feature>
<proteinExistence type="evidence at transcript level"/>
<reference evidence="12" key="1">
    <citation type="journal article" date="2014" name="PLoS Negl. Trop. Dis.">
        <title>An updated insight into the Sialotranscriptome of Triatoma infestans: developmental stage and geographic variations.</title>
        <authorList>
            <person name="Schwarz A."/>
            <person name="Medrano-Mercado N."/>
            <person name="Schaub G.A."/>
            <person name="Struchiner C.J."/>
            <person name="Bargues M.D."/>
            <person name="Levy M.Z."/>
            <person name="Ribeiro J.M."/>
        </authorList>
    </citation>
    <scope>NUCLEOTIDE SEQUENCE</scope>
    <source>
        <strain evidence="12">Chile</strain>
        <tissue evidence="12">Salivary glands</tissue>
    </source>
</reference>
<name>A0A023F0X0_TRIIF</name>
<dbReference type="SMART" id="SM00323">
    <property type="entry name" value="RasGAP"/>
    <property type="match status" value="1"/>
</dbReference>
<dbReference type="GO" id="GO:0030139">
    <property type="term" value="C:endocytic vesicle"/>
    <property type="evidence" value="ECO:0007669"/>
    <property type="project" value="TreeGrafter"/>
</dbReference>
<evidence type="ECO:0000256" key="3">
    <source>
        <dbReference type="ARBA" id="ARBA00022468"/>
    </source>
</evidence>
<comment type="function">
    <text evidence="7">Acts both as a GTPase-activating protein (GAP) and a guanine nucleotide exchange factor (GEF), and participates in endocytosis.</text>
</comment>
<keyword evidence="4" id="KW-0254">Endocytosis</keyword>
<feature type="compositionally biased region" description="Low complexity" evidence="9">
    <location>
        <begin position="866"/>
        <end position="875"/>
    </location>
</feature>
<feature type="compositionally biased region" description="Polar residues" evidence="9">
    <location>
        <begin position="976"/>
        <end position="985"/>
    </location>
</feature>
<feature type="region of interest" description="Disordered" evidence="9">
    <location>
        <begin position="526"/>
        <end position="628"/>
    </location>
</feature>
<dbReference type="Gene3D" id="1.20.1050.80">
    <property type="entry name" value="VPS9 domain"/>
    <property type="match status" value="1"/>
</dbReference>
<feature type="compositionally biased region" description="Basic and acidic residues" evidence="9">
    <location>
        <begin position="749"/>
        <end position="764"/>
    </location>
</feature>
<dbReference type="InterPro" id="IPR045046">
    <property type="entry name" value="Vps9-like"/>
</dbReference>
<dbReference type="GO" id="GO:0031267">
    <property type="term" value="F:small GTPase binding"/>
    <property type="evidence" value="ECO:0007669"/>
    <property type="project" value="TreeGrafter"/>
</dbReference>
<dbReference type="InterPro" id="IPR037191">
    <property type="entry name" value="VPS9_dom_sf"/>
</dbReference>
<feature type="non-terminal residue" evidence="12">
    <location>
        <position position="1"/>
    </location>
</feature>
<dbReference type="GO" id="GO:0005829">
    <property type="term" value="C:cytosol"/>
    <property type="evidence" value="ECO:0007669"/>
    <property type="project" value="TreeGrafter"/>
</dbReference>
<evidence type="ECO:0000256" key="2">
    <source>
        <dbReference type="ARBA" id="ARBA00008489"/>
    </source>
</evidence>
<keyword evidence="5" id="KW-0344">Guanine-nucleotide releasing factor</keyword>
<dbReference type="EMBL" id="GBBI01003582">
    <property type="protein sequence ID" value="JAC15130.1"/>
    <property type="molecule type" value="mRNA"/>
</dbReference>